<organism evidence="1 2">
    <name type="scientific">Purpureocillium lilacinum</name>
    <name type="common">Paecilomyces lilacinus</name>
    <dbReference type="NCBI Taxonomy" id="33203"/>
    <lineage>
        <taxon>Eukaryota</taxon>
        <taxon>Fungi</taxon>
        <taxon>Dikarya</taxon>
        <taxon>Ascomycota</taxon>
        <taxon>Pezizomycotina</taxon>
        <taxon>Sordariomycetes</taxon>
        <taxon>Hypocreomycetidae</taxon>
        <taxon>Hypocreales</taxon>
        <taxon>Ophiocordycipitaceae</taxon>
        <taxon>Purpureocillium</taxon>
    </lineage>
</organism>
<sequence>MRYTNNTAAGGSAAVATGEWSMWHKPPPRRFIQAREARMRGWGFIDATCSKGINTIPGREEGIGAELGVVTVPFPLKLENGGVRLVVAGQAR</sequence>
<accession>A0ACC4DV05</accession>
<dbReference type="EMBL" id="JBGNUJ010000004">
    <property type="protein sequence ID" value="KAL3960180.1"/>
    <property type="molecule type" value="Genomic_DNA"/>
</dbReference>
<comment type="caution">
    <text evidence="1">The sequence shown here is derived from an EMBL/GenBank/DDBJ whole genome shotgun (WGS) entry which is preliminary data.</text>
</comment>
<dbReference type="Proteomes" id="UP001638806">
    <property type="component" value="Unassembled WGS sequence"/>
</dbReference>
<gene>
    <name evidence="1" type="ORF">ACCO45_005297</name>
</gene>
<protein>
    <submittedName>
        <fullName evidence="1">Uncharacterized protein</fullName>
    </submittedName>
</protein>
<reference evidence="1" key="1">
    <citation type="submission" date="2024-12" db="EMBL/GenBank/DDBJ databases">
        <title>Comparative genomics and development of molecular markers within Purpureocillium lilacinum and among Purpureocillium species.</title>
        <authorList>
            <person name="Yeh Z.-Y."/>
            <person name="Ni N.-T."/>
            <person name="Lo P.-H."/>
            <person name="Mushyakhwo K."/>
            <person name="Lin C.-F."/>
            <person name="Nai Y.-S."/>
        </authorList>
    </citation>
    <scope>NUCLEOTIDE SEQUENCE</scope>
    <source>
        <strain evidence="1">NCHU-NPUST-175</strain>
    </source>
</reference>
<proteinExistence type="predicted"/>
<evidence type="ECO:0000313" key="1">
    <source>
        <dbReference type="EMBL" id="KAL3960180.1"/>
    </source>
</evidence>
<name>A0ACC4DV05_PURLI</name>
<evidence type="ECO:0000313" key="2">
    <source>
        <dbReference type="Proteomes" id="UP001638806"/>
    </source>
</evidence>
<keyword evidence="2" id="KW-1185">Reference proteome</keyword>